<dbReference type="Gene3D" id="2.60.120.260">
    <property type="entry name" value="Galactose-binding domain-like"/>
    <property type="match status" value="1"/>
</dbReference>
<dbReference type="PANTHER" id="PTHR38165">
    <property type="match status" value="1"/>
</dbReference>
<dbReference type="PROSITE" id="PS52006">
    <property type="entry name" value="GH64"/>
    <property type="match status" value="1"/>
</dbReference>
<gene>
    <name evidence="4" type="ORF">GP486_003893</name>
</gene>
<dbReference type="Pfam" id="PF03422">
    <property type="entry name" value="CBM_6"/>
    <property type="match status" value="1"/>
</dbReference>
<dbReference type="Pfam" id="PF16483">
    <property type="entry name" value="Glyco_hydro_64"/>
    <property type="match status" value="1"/>
</dbReference>
<dbReference type="CDD" id="cd04084">
    <property type="entry name" value="CBM6_xylanase-like"/>
    <property type="match status" value="1"/>
</dbReference>
<dbReference type="GO" id="GO:0030246">
    <property type="term" value="F:carbohydrate binding"/>
    <property type="evidence" value="ECO:0007669"/>
    <property type="project" value="InterPro"/>
</dbReference>
<dbReference type="CDD" id="cd09220">
    <property type="entry name" value="GH64-GluB-like"/>
    <property type="match status" value="1"/>
</dbReference>
<dbReference type="InterPro" id="IPR037398">
    <property type="entry name" value="Glyco_hydro_64_fam"/>
</dbReference>
<reference evidence="4" key="1">
    <citation type="submission" date="2021-03" db="EMBL/GenBank/DDBJ databases">
        <title>Comparative genomics and phylogenomic investigation of the class Geoglossomycetes provide insights into ecological specialization and systematics.</title>
        <authorList>
            <person name="Melie T."/>
            <person name="Pirro S."/>
            <person name="Miller A.N."/>
            <person name="Quandt A."/>
        </authorList>
    </citation>
    <scope>NUCLEOTIDE SEQUENCE</scope>
    <source>
        <strain evidence="4">CAQ_001_2017</strain>
    </source>
</reference>
<dbReference type="InterPro" id="IPR037176">
    <property type="entry name" value="Osmotin/thaumatin-like_sf"/>
</dbReference>
<comment type="caution">
    <text evidence="4">The sequence shown here is derived from an EMBL/GenBank/DDBJ whole genome shotgun (WGS) entry which is preliminary data.</text>
</comment>
<organism evidence="4 5">
    <name type="scientific">Trichoglossum hirsutum</name>
    <dbReference type="NCBI Taxonomy" id="265104"/>
    <lineage>
        <taxon>Eukaryota</taxon>
        <taxon>Fungi</taxon>
        <taxon>Dikarya</taxon>
        <taxon>Ascomycota</taxon>
        <taxon>Pezizomycotina</taxon>
        <taxon>Geoglossomycetes</taxon>
        <taxon>Geoglossales</taxon>
        <taxon>Geoglossaceae</taxon>
        <taxon>Trichoglossum</taxon>
    </lineage>
</organism>
<dbReference type="PROSITE" id="PS51175">
    <property type="entry name" value="CBM6"/>
    <property type="match status" value="1"/>
</dbReference>
<feature type="domain" description="CBM6" evidence="2">
    <location>
        <begin position="463"/>
        <end position="593"/>
    </location>
</feature>
<dbReference type="Gene3D" id="2.60.110.10">
    <property type="entry name" value="Thaumatin"/>
    <property type="match status" value="1"/>
</dbReference>
<dbReference type="InterPro" id="IPR032477">
    <property type="entry name" value="Glyco_hydro_64"/>
</dbReference>
<dbReference type="SUPFAM" id="SSF49785">
    <property type="entry name" value="Galactose-binding domain-like"/>
    <property type="match status" value="1"/>
</dbReference>
<evidence type="ECO:0000259" key="2">
    <source>
        <dbReference type="PROSITE" id="PS51175"/>
    </source>
</evidence>
<dbReference type="EMBL" id="JAGHQM010000562">
    <property type="protein sequence ID" value="KAH0559590.1"/>
    <property type="molecule type" value="Genomic_DNA"/>
</dbReference>
<name>A0A9P8RQJ8_9PEZI</name>
<dbReference type="InterPro" id="IPR005084">
    <property type="entry name" value="CBM6"/>
</dbReference>
<dbReference type="InterPro" id="IPR042517">
    <property type="entry name" value="Glyco_hydro_64_N_2"/>
</dbReference>
<protein>
    <recommendedName>
        <fullName evidence="6">CBM6 domain-containing protein</fullName>
    </recommendedName>
</protein>
<keyword evidence="1" id="KW-0732">Signal</keyword>
<sequence length="593" mass="63023">MAWDSRREGMGRREQLSRLVFLFVDCRFQASNLTHSNPCRTALFRRLRQLIRPVNPSNPSNIVQSLHWFVLTMPDTLNIALKNNTTSSSAYAYITGRAINNNNALFLLQSDAKTPYYPSSPSERLSPLGVDCAVRLGSPGSTTTATIPQLAGARIWFSLNNPLVFLLNPGPGLVEPSVANPADPNINTFWGFCELTFNSDQLFANISHVDFVSIPISLSLTNSSGTTQRVEGISADGLNAVCRGLAAQNALDGAGWDKLIVTTSTGSNLRALSPNLGIVANSSLFSGYFEPYVDLVWAKYRDAPLSIDTQAAWGTATGTVSADNSFTFTGLGSFTRPSTRDIFSCSTGPFAVGSAPMAALIPRFAAAFNRSTLLSSPRQPSNDPAGYYAYPITNHYSRIVHAASVDGRGYAFPYDDVAPSGGRDQSGSLFDPNPSLLTVVVGGGDDGNTTGPDHGGDVVSAASTIQAENFTFSHGVDTEPCSDVGGGRDVGWIANGDWLGYSRVDFGEKGITQFTARVASGAAEGISGLVQVTLDSPTAAPAGSFAIASTGGWQSWKTVSANISTMKGVHTLYITFASGQPADYVNVNWFNFS</sequence>
<dbReference type="Proteomes" id="UP000750711">
    <property type="component" value="Unassembled WGS sequence"/>
</dbReference>
<feature type="domain" description="GH64" evidence="3">
    <location>
        <begin position="74"/>
        <end position="443"/>
    </location>
</feature>
<dbReference type="PANTHER" id="PTHR38165:SF1">
    <property type="entry name" value="GLUCANASE B"/>
    <property type="match status" value="1"/>
</dbReference>
<dbReference type="SMART" id="SM00606">
    <property type="entry name" value="CBD_IV"/>
    <property type="match status" value="1"/>
</dbReference>
<dbReference type="AlphaFoldDB" id="A0A9P8RQJ8"/>
<evidence type="ECO:0000313" key="4">
    <source>
        <dbReference type="EMBL" id="KAH0559590.1"/>
    </source>
</evidence>
<dbReference type="InterPro" id="IPR006584">
    <property type="entry name" value="Cellulose-bd_IV"/>
</dbReference>
<evidence type="ECO:0000256" key="1">
    <source>
        <dbReference type="ARBA" id="ARBA00022729"/>
    </source>
</evidence>
<dbReference type="InterPro" id="IPR008979">
    <property type="entry name" value="Galactose-bd-like_sf"/>
</dbReference>
<proteinExistence type="predicted"/>
<accession>A0A9P8RQJ8</accession>
<keyword evidence="5" id="KW-1185">Reference proteome</keyword>
<evidence type="ECO:0008006" key="6">
    <source>
        <dbReference type="Google" id="ProtNLM"/>
    </source>
</evidence>
<evidence type="ECO:0000259" key="3">
    <source>
        <dbReference type="PROSITE" id="PS52006"/>
    </source>
</evidence>
<evidence type="ECO:0000313" key="5">
    <source>
        <dbReference type="Proteomes" id="UP000750711"/>
    </source>
</evidence>
<dbReference type="Gene3D" id="3.30.920.50">
    <property type="entry name" value="Beta-1,3-glucanase, C-terminal domain"/>
    <property type="match status" value="1"/>
</dbReference>